<keyword evidence="2" id="KW-0472">Membrane</keyword>
<evidence type="ECO:0000256" key="2">
    <source>
        <dbReference type="SAM" id="Phobius"/>
    </source>
</evidence>
<evidence type="ECO:0000313" key="4">
    <source>
        <dbReference type="Proteomes" id="UP000614221"/>
    </source>
</evidence>
<dbReference type="AlphaFoldDB" id="A0A830EZH8"/>
<dbReference type="OrthoDB" id="270764at2157"/>
<organism evidence="3 4">
    <name type="scientific">Haloarcula sebkhae</name>
    <dbReference type="NCBI Taxonomy" id="932660"/>
    <lineage>
        <taxon>Archaea</taxon>
        <taxon>Methanobacteriati</taxon>
        <taxon>Methanobacteriota</taxon>
        <taxon>Stenosarchaea group</taxon>
        <taxon>Halobacteria</taxon>
        <taxon>Halobacteriales</taxon>
        <taxon>Haloarculaceae</taxon>
        <taxon>Haloarcula</taxon>
    </lineage>
</organism>
<dbReference type="InterPro" id="IPR035185">
    <property type="entry name" value="DUF5305"/>
</dbReference>
<evidence type="ECO:0000256" key="1">
    <source>
        <dbReference type="SAM" id="MobiDB-lite"/>
    </source>
</evidence>
<dbReference type="Pfam" id="PF17231">
    <property type="entry name" value="DUF5305"/>
    <property type="match status" value="1"/>
</dbReference>
<evidence type="ECO:0000313" key="3">
    <source>
        <dbReference type="EMBL" id="GGK66838.1"/>
    </source>
</evidence>
<name>A0A830EZH8_9EURY</name>
<reference evidence="3" key="1">
    <citation type="journal article" date="2014" name="Int. J. Syst. Evol. Microbiol.">
        <title>Complete genome sequence of Corynebacterium casei LMG S-19264T (=DSM 44701T), isolated from a smear-ripened cheese.</title>
        <authorList>
            <consortium name="US DOE Joint Genome Institute (JGI-PGF)"/>
            <person name="Walter F."/>
            <person name="Albersmeier A."/>
            <person name="Kalinowski J."/>
            <person name="Ruckert C."/>
        </authorList>
    </citation>
    <scope>NUCLEOTIDE SEQUENCE</scope>
    <source>
        <strain evidence="3">JCM 19018</strain>
    </source>
</reference>
<protein>
    <recommendedName>
        <fullName evidence="5">DUF5305 domain-containing protein</fullName>
    </recommendedName>
</protein>
<accession>A0A830EZH8</accession>
<dbReference type="RefSeq" id="WP_188977389.1">
    <property type="nucleotide sequence ID" value="NZ_BMPD01000003.1"/>
</dbReference>
<feature type="transmembrane region" description="Helical" evidence="2">
    <location>
        <begin position="251"/>
        <end position="268"/>
    </location>
</feature>
<sequence>MVKIDNVLSASVRSALNRWFVLILLVTLTLTLAGGYVTYDSHIDGAETVTEQQTVGTWTVESEFEHGATVTRDTEVFSSGEQLSNRSLYFTTASPELDGTYTVSHDNTDGNAAVTSTNLSLVIRAVEERNGNQVVHWQTRDSLDTLDAVEVEDGEAATTTVSVDIPTILNRTEAIQNDLGAAPGQTEVLLVADTTVESSVDGETFTDTRTDRIEIVPGRSVYRVSTTTAGASPYDATEQVTRTIEPTRLELYGGPVLCMLGLLCMAFLGTARRRGWLEVTDRERARNEFERARDDFDEWISTARIPDTDDRTPVPTDSLVDLVDIAIDSDRRVLEDGDQYAVLVDSEIYTYTAPPAVDPLASPATRNTESASEDREGATASLSSLLFNDSGEDADATHPDENEMSDSNDG</sequence>
<gene>
    <name evidence="3" type="ORF">GCM10009067_18970</name>
</gene>
<keyword evidence="2" id="KW-1133">Transmembrane helix</keyword>
<dbReference type="Proteomes" id="UP000614221">
    <property type="component" value="Unassembled WGS sequence"/>
</dbReference>
<reference evidence="3" key="2">
    <citation type="submission" date="2020-09" db="EMBL/GenBank/DDBJ databases">
        <authorList>
            <person name="Sun Q."/>
            <person name="Ohkuma M."/>
        </authorList>
    </citation>
    <scope>NUCLEOTIDE SEQUENCE</scope>
    <source>
        <strain evidence="3">JCM 19018</strain>
    </source>
</reference>
<proteinExistence type="predicted"/>
<keyword evidence="2" id="KW-0812">Transmembrane</keyword>
<dbReference type="EMBL" id="BMPD01000003">
    <property type="protein sequence ID" value="GGK66838.1"/>
    <property type="molecule type" value="Genomic_DNA"/>
</dbReference>
<feature type="transmembrane region" description="Helical" evidence="2">
    <location>
        <begin position="20"/>
        <end position="39"/>
    </location>
</feature>
<evidence type="ECO:0008006" key="5">
    <source>
        <dbReference type="Google" id="ProtNLM"/>
    </source>
</evidence>
<feature type="region of interest" description="Disordered" evidence="1">
    <location>
        <begin position="354"/>
        <end position="410"/>
    </location>
</feature>
<comment type="caution">
    <text evidence="3">The sequence shown here is derived from an EMBL/GenBank/DDBJ whole genome shotgun (WGS) entry which is preliminary data.</text>
</comment>